<dbReference type="CDD" id="cd05387">
    <property type="entry name" value="BY-kinase"/>
    <property type="match status" value="1"/>
</dbReference>
<dbReference type="InterPro" id="IPR050445">
    <property type="entry name" value="Bact_polysacc_biosynth/exp"/>
</dbReference>
<dbReference type="SUPFAM" id="SSF52540">
    <property type="entry name" value="P-loop containing nucleoside triphosphate hydrolases"/>
    <property type="match status" value="1"/>
</dbReference>
<evidence type="ECO:0000256" key="4">
    <source>
        <dbReference type="SAM" id="MobiDB-lite"/>
    </source>
</evidence>
<feature type="region of interest" description="Disordered" evidence="4">
    <location>
        <begin position="1"/>
        <end position="67"/>
    </location>
</feature>
<dbReference type="EMBL" id="CP117417">
    <property type="protein sequence ID" value="WCT78177.1"/>
    <property type="molecule type" value="Genomic_DNA"/>
</dbReference>
<sequence>MNEPLKNQDFPQKPEESHSSLIQRAMQAFDRGQFVPPSSPADLLPPSLTPQGFAPQSAPPVQPQAPAQAYAPAPIVAPVAPPPQYGGHAYGEQAAHTPQFAPQQPAYAPAAPAPSFHRINHQRLALEGFAVPGGAANAQVEEFRIVKRQLLEQVEDLRRQGAGVEAQAILVTSALPEEGKTFVAINLAMSIAAEKDSEVVLVDLDMARSSVLSTLGLPSGPGLVDAIADPRVDVRDLVIKTDLGGLSVLPGGRPTASDSEYLASARARSVLARLVEGHPNRVVVFDTPPVLAAALAVEVAKLSAQTVLVVKAEKTSGSAVQDAAGLLSAGCPNVQALLNGVQFSPSGRRFGTYHNYRG</sequence>
<dbReference type="Proteomes" id="UP001218231">
    <property type="component" value="Chromosome"/>
</dbReference>
<evidence type="ECO:0000256" key="3">
    <source>
        <dbReference type="SAM" id="Coils"/>
    </source>
</evidence>
<protein>
    <submittedName>
        <fullName evidence="5">AAA family ATPase</fullName>
    </submittedName>
</protein>
<proteinExistence type="predicted"/>
<keyword evidence="2" id="KW-0067">ATP-binding</keyword>
<dbReference type="PANTHER" id="PTHR32309:SF13">
    <property type="entry name" value="FERRIC ENTEROBACTIN TRANSPORT PROTEIN FEPE"/>
    <property type="match status" value="1"/>
</dbReference>
<evidence type="ECO:0000313" key="6">
    <source>
        <dbReference type="Proteomes" id="UP001218231"/>
    </source>
</evidence>
<dbReference type="InterPro" id="IPR027417">
    <property type="entry name" value="P-loop_NTPase"/>
</dbReference>
<gene>
    <name evidence="5" type="ORF">PQ457_04165</name>
</gene>
<evidence type="ECO:0000256" key="1">
    <source>
        <dbReference type="ARBA" id="ARBA00022741"/>
    </source>
</evidence>
<evidence type="ECO:0000313" key="5">
    <source>
        <dbReference type="EMBL" id="WCT78177.1"/>
    </source>
</evidence>
<accession>A0ABY7TZW9</accession>
<feature type="coiled-coil region" evidence="3">
    <location>
        <begin position="140"/>
        <end position="167"/>
    </location>
</feature>
<name>A0ABY7TZW9_9SPHN</name>
<dbReference type="Gene3D" id="3.40.50.300">
    <property type="entry name" value="P-loop containing nucleotide triphosphate hydrolases"/>
    <property type="match status" value="1"/>
</dbReference>
<keyword evidence="3" id="KW-0175">Coiled coil</keyword>
<dbReference type="InterPro" id="IPR005702">
    <property type="entry name" value="Wzc-like_C"/>
</dbReference>
<keyword evidence="1" id="KW-0547">Nucleotide-binding</keyword>
<keyword evidence="6" id="KW-1185">Reference proteome</keyword>
<feature type="compositionally biased region" description="Low complexity" evidence="4">
    <location>
        <begin position="40"/>
        <end position="56"/>
    </location>
</feature>
<dbReference type="RefSeq" id="WP_273618520.1">
    <property type="nucleotide sequence ID" value="NZ_CP117417.1"/>
</dbReference>
<evidence type="ECO:0000256" key="2">
    <source>
        <dbReference type="ARBA" id="ARBA00022840"/>
    </source>
</evidence>
<dbReference type="PANTHER" id="PTHR32309">
    <property type="entry name" value="TYROSINE-PROTEIN KINASE"/>
    <property type="match status" value="1"/>
</dbReference>
<reference evidence="5 6" key="1">
    <citation type="submission" date="2023-02" db="EMBL/GenBank/DDBJ databases">
        <title>Genome sequence of Novosphingobium humi KACC 19094.</title>
        <authorList>
            <person name="Kim S."/>
            <person name="Heo J."/>
            <person name="Kwon S.-W."/>
        </authorList>
    </citation>
    <scope>NUCLEOTIDE SEQUENCE [LARGE SCALE GENOMIC DNA]</scope>
    <source>
        <strain evidence="5 6">KACC 19094</strain>
    </source>
</reference>
<organism evidence="5 6">
    <name type="scientific">Novosphingobium humi</name>
    <dbReference type="NCBI Taxonomy" id="2282397"/>
    <lineage>
        <taxon>Bacteria</taxon>
        <taxon>Pseudomonadati</taxon>
        <taxon>Pseudomonadota</taxon>
        <taxon>Alphaproteobacteria</taxon>
        <taxon>Sphingomonadales</taxon>
        <taxon>Sphingomonadaceae</taxon>
        <taxon>Novosphingobium</taxon>
    </lineage>
</organism>